<dbReference type="RefSeq" id="WP_036098120.1">
    <property type="nucleotide sequence ID" value="NZ_AODF01000032.1"/>
</dbReference>
<dbReference type="SUPFAM" id="SSF53474">
    <property type="entry name" value="alpha/beta-Hydrolases"/>
    <property type="match status" value="1"/>
</dbReference>
<feature type="domain" description="Serine aminopeptidase S33" evidence="1">
    <location>
        <begin position="25"/>
        <end position="285"/>
    </location>
</feature>
<dbReference type="Proteomes" id="UP000019249">
    <property type="component" value="Unassembled WGS sequence"/>
</dbReference>
<name>A0ABN0RCK1_9LIST</name>
<keyword evidence="2" id="KW-0378">Hydrolase</keyword>
<dbReference type="EMBL" id="AODF01000032">
    <property type="protein sequence ID" value="EUJ27387.1"/>
    <property type="molecule type" value="Genomic_DNA"/>
</dbReference>
<dbReference type="InterPro" id="IPR051044">
    <property type="entry name" value="MAG_DAG_Lipase"/>
</dbReference>
<evidence type="ECO:0000313" key="3">
    <source>
        <dbReference type="Proteomes" id="UP000019249"/>
    </source>
</evidence>
<accession>A0ABN0RCK1</accession>
<sequence>MYTETKLISHDSLPLHIHEWSDVASPVGIVQIVHGMNEHGARYQEFAQKLNEAGYIAVADDHRGFGATAETESELGHIDPEAGVEALIRDQAAVKDYIRTKFPDLPYFIYAHSMGSFIIRIFMTRHSADGIILSGSGMQPHLLLSTAVKATEHFVKKNPAKRGHFLNQAAFWGFNKTYPEKHKFSWLSRDIAVQEAYQNDPFCGPVVGTSGFFAALFESIQLSQASENFTRVPKGLPILLLSGTADPVGHYGKDIPKIAVKLSEAGVLDVTYKLYENARHELINEIGKETIIRDIILWLDQKRSEA</sequence>
<dbReference type="Pfam" id="PF12146">
    <property type="entry name" value="Hydrolase_4"/>
    <property type="match status" value="1"/>
</dbReference>
<keyword evidence="3" id="KW-1185">Reference proteome</keyword>
<reference evidence="2 3" key="1">
    <citation type="journal article" date="2014" name="Int. J. Syst. Evol. Microbiol.">
        <title>Listeria floridensis sp. nov., Listeria aquatica sp. nov., Listeria cornellensis sp. nov., Listeria riparia sp. nov. and Listeria grandensis sp. nov., from agricultural and natural environments.</title>
        <authorList>
            <person name="den Bakker H.C."/>
            <person name="Warchocki S."/>
            <person name="Wright E.M."/>
            <person name="Allred A.F."/>
            <person name="Ahlstrom C."/>
            <person name="Manuel C.S."/>
            <person name="Stasiewicz M.J."/>
            <person name="Burrell A."/>
            <person name="Roof S."/>
            <person name="Strawn L."/>
            <person name="Fortes E.D."/>
            <person name="Nightingale K.K."/>
            <person name="Kephart D."/>
            <person name="Wiedmann M."/>
        </authorList>
    </citation>
    <scope>NUCLEOTIDE SEQUENCE [LARGE SCALE GENOMIC DNA]</scope>
    <source>
        <strain evidence="2 3">FSL S10-1187</strain>
    </source>
</reference>
<dbReference type="PANTHER" id="PTHR11614">
    <property type="entry name" value="PHOSPHOLIPASE-RELATED"/>
    <property type="match status" value="1"/>
</dbReference>
<protein>
    <submittedName>
        <fullName evidence="2">Alpha/beta fold family hydrolase</fullName>
    </submittedName>
</protein>
<proteinExistence type="predicted"/>
<evidence type="ECO:0000313" key="2">
    <source>
        <dbReference type="EMBL" id="EUJ27387.1"/>
    </source>
</evidence>
<gene>
    <name evidence="2" type="ORF">MFLO_12998</name>
</gene>
<dbReference type="InterPro" id="IPR029058">
    <property type="entry name" value="AB_hydrolase_fold"/>
</dbReference>
<dbReference type="Gene3D" id="3.40.50.1820">
    <property type="entry name" value="alpha/beta hydrolase"/>
    <property type="match status" value="1"/>
</dbReference>
<comment type="caution">
    <text evidence="2">The sequence shown here is derived from an EMBL/GenBank/DDBJ whole genome shotgun (WGS) entry which is preliminary data.</text>
</comment>
<dbReference type="InterPro" id="IPR022742">
    <property type="entry name" value="Hydrolase_4"/>
</dbReference>
<organism evidence="2 3">
    <name type="scientific">Listeria floridensis FSL S10-1187</name>
    <dbReference type="NCBI Taxonomy" id="1265817"/>
    <lineage>
        <taxon>Bacteria</taxon>
        <taxon>Bacillati</taxon>
        <taxon>Bacillota</taxon>
        <taxon>Bacilli</taxon>
        <taxon>Bacillales</taxon>
        <taxon>Listeriaceae</taxon>
        <taxon>Listeria</taxon>
    </lineage>
</organism>
<evidence type="ECO:0000259" key="1">
    <source>
        <dbReference type="Pfam" id="PF12146"/>
    </source>
</evidence>
<dbReference type="GO" id="GO:0016787">
    <property type="term" value="F:hydrolase activity"/>
    <property type="evidence" value="ECO:0007669"/>
    <property type="project" value="UniProtKB-KW"/>
</dbReference>